<dbReference type="GO" id="GO:0005634">
    <property type="term" value="C:nucleus"/>
    <property type="evidence" value="ECO:0007669"/>
    <property type="project" value="TreeGrafter"/>
</dbReference>
<reference evidence="4 5" key="1">
    <citation type="submission" date="2017-03" db="EMBL/GenBank/DDBJ databases">
        <title>Genomes of endolithic fungi from Antarctica.</title>
        <authorList>
            <person name="Coleine C."/>
            <person name="Masonjones S."/>
            <person name="Stajich J.E."/>
        </authorList>
    </citation>
    <scope>NUCLEOTIDE SEQUENCE [LARGE SCALE GENOMIC DNA]</scope>
    <source>
        <strain evidence="4 5">CCFEE 6314</strain>
    </source>
</reference>
<dbReference type="VEuPathDB" id="FungiDB:PV10_00940"/>
<dbReference type="AlphaFoldDB" id="A0A438MT35"/>
<evidence type="ECO:0000313" key="4">
    <source>
        <dbReference type="EMBL" id="RVX66801.1"/>
    </source>
</evidence>
<dbReference type="SUPFAM" id="SSF51735">
    <property type="entry name" value="NAD(P)-binding Rossmann-fold domains"/>
    <property type="match status" value="1"/>
</dbReference>
<dbReference type="Proteomes" id="UP000288859">
    <property type="component" value="Unassembled WGS sequence"/>
</dbReference>
<sequence>MVKLFVVVGATGGQGGSIIKTLLGNPEWRLRGITRDLTSPQSQKLISQGVEMVVANLDDISSLQKAFSGAHAIFAVTNFPGLLLKMGTEEAMHCEHAQGKNMARAACQTPDLEHYIWSTLPDSEAISGREFYIPHFCGKGRVDSYIKNELPDLHQKTTYLTLPLYGDNFQYPVVTPRLIKSSGKYVHLVPWAAETPVTLVGSHKDNVGPIVQAILHQGGMKLGTKHVVAIVETTTADGMLKMWSEATGKDAVHVQISLEDYEKLWPVWGTEMALMYLWWQHEGESLWAPRDQEIITLEQLGLKTKDLVSTKQVMLTQDWDELC</sequence>
<name>A0A438MT35_EXOME</name>
<gene>
    <name evidence="4" type="ORF">B0A52_08994</name>
</gene>
<dbReference type="Pfam" id="PF05368">
    <property type="entry name" value="NmrA"/>
    <property type="match status" value="1"/>
</dbReference>
<evidence type="ECO:0000313" key="5">
    <source>
        <dbReference type="Proteomes" id="UP000288859"/>
    </source>
</evidence>
<keyword evidence="2" id="KW-0521">NADP</keyword>
<dbReference type="InterPro" id="IPR008030">
    <property type="entry name" value="NmrA-like"/>
</dbReference>
<proteinExistence type="inferred from homology"/>
<organism evidence="4 5">
    <name type="scientific">Exophiala mesophila</name>
    <name type="common">Black yeast-like fungus</name>
    <dbReference type="NCBI Taxonomy" id="212818"/>
    <lineage>
        <taxon>Eukaryota</taxon>
        <taxon>Fungi</taxon>
        <taxon>Dikarya</taxon>
        <taxon>Ascomycota</taxon>
        <taxon>Pezizomycotina</taxon>
        <taxon>Eurotiomycetes</taxon>
        <taxon>Chaetothyriomycetidae</taxon>
        <taxon>Chaetothyriales</taxon>
        <taxon>Herpotrichiellaceae</taxon>
        <taxon>Exophiala</taxon>
    </lineage>
</organism>
<dbReference type="InterPro" id="IPR051164">
    <property type="entry name" value="NmrA-like_oxidored"/>
</dbReference>
<dbReference type="PANTHER" id="PTHR42748">
    <property type="entry name" value="NITROGEN METABOLITE REPRESSION PROTEIN NMRA FAMILY MEMBER"/>
    <property type="match status" value="1"/>
</dbReference>
<dbReference type="CDD" id="cd05251">
    <property type="entry name" value="NmrA_like_SDR_a"/>
    <property type="match status" value="1"/>
</dbReference>
<dbReference type="Gene3D" id="3.40.50.720">
    <property type="entry name" value="NAD(P)-binding Rossmann-like Domain"/>
    <property type="match status" value="1"/>
</dbReference>
<comment type="similarity">
    <text evidence="1">Belongs to the NmrA-type oxidoreductase family.</text>
</comment>
<accession>A0A438MT35</accession>
<dbReference type="PANTHER" id="PTHR42748:SF28">
    <property type="entry name" value="NMRA-LIKE DOMAIN-CONTAINING PROTEIN"/>
    <property type="match status" value="1"/>
</dbReference>
<evidence type="ECO:0000256" key="2">
    <source>
        <dbReference type="ARBA" id="ARBA00022857"/>
    </source>
</evidence>
<feature type="domain" description="NmrA-like" evidence="3">
    <location>
        <begin position="3"/>
        <end position="276"/>
    </location>
</feature>
<protein>
    <recommendedName>
        <fullName evidence="3">NmrA-like domain-containing protein</fullName>
    </recommendedName>
</protein>
<dbReference type="EMBL" id="NAJM01000056">
    <property type="protein sequence ID" value="RVX66801.1"/>
    <property type="molecule type" value="Genomic_DNA"/>
</dbReference>
<dbReference type="InterPro" id="IPR036291">
    <property type="entry name" value="NAD(P)-bd_dom_sf"/>
</dbReference>
<dbReference type="OrthoDB" id="3358371at2759"/>
<evidence type="ECO:0000256" key="1">
    <source>
        <dbReference type="ARBA" id="ARBA00006328"/>
    </source>
</evidence>
<comment type="caution">
    <text evidence="4">The sequence shown here is derived from an EMBL/GenBank/DDBJ whole genome shotgun (WGS) entry which is preliminary data.</text>
</comment>
<evidence type="ECO:0000259" key="3">
    <source>
        <dbReference type="Pfam" id="PF05368"/>
    </source>
</evidence>
<dbReference type="Gene3D" id="3.90.25.10">
    <property type="entry name" value="UDP-galactose 4-epimerase, domain 1"/>
    <property type="match status" value="1"/>
</dbReference>